<dbReference type="Proteomes" id="UP001218218">
    <property type="component" value="Unassembled WGS sequence"/>
</dbReference>
<evidence type="ECO:0000313" key="2">
    <source>
        <dbReference type="Proteomes" id="UP001218218"/>
    </source>
</evidence>
<protein>
    <submittedName>
        <fullName evidence="1">Uncharacterized protein</fullName>
    </submittedName>
</protein>
<dbReference type="EMBL" id="JARIHO010000089">
    <property type="protein sequence ID" value="KAJ7306988.1"/>
    <property type="molecule type" value="Genomic_DNA"/>
</dbReference>
<evidence type="ECO:0000313" key="1">
    <source>
        <dbReference type="EMBL" id="KAJ7306988.1"/>
    </source>
</evidence>
<proteinExistence type="predicted"/>
<dbReference type="AlphaFoldDB" id="A0AAD6Z5C6"/>
<keyword evidence="2" id="KW-1185">Reference proteome</keyword>
<organism evidence="1 2">
    <name type="scientific">Mycena albidolilacea</name>
    <dbReference type="NCBI Taxonomy" id="1033008"/>
    <lineage>
        <taxon>Eukaryota</taxon>
        <taxon>Fungi</taxon>
        <taxon>Dikarya</taxon>
        <taxon>Basidiomycota</taxon>
        <taxon>Agaricomycotina</taxon>
        <taxon>Agaricomycetes</taxon>
        <taxon>Agaricomycetidae</taxon>
        <taxon>Agaricales</taxon>
        <taxon>Marasmiineae</taxon>
        <taxon>Mycenaceae</taxon>
        <taxon>Mycena</taxon>
    </lineage>
</organism>
<sequence length="150" mass="17439">MSASEGGYVAAPPGYFSHDHALRYDGPLADCDPPFLAQYYAVYKNWHRIRVAVPAVWSCDWRRWENGPLLLYLEKQVAWLYGVSMPVEPMAFFAGQCEPMFLFFAGGEYYFYNMGTLTRFEEHFTSHEDFLRRFGKYLDSGAPVPNVWHQ</sequence>
<accession>A0AAD6Z5C6</accession>
<gene>
    <name evidence="1" type="ORF">DFH08DRAFT_900916</name>
</gene>
<comment type="caution">
    <text evidence="1">The sequence shown here is derived from an EMBL/GenBank/DDBJ whole genome shotgun (WGS) entry which is preliminary data.</text>
</comment>
<reference evidence="1" key="1">
    <citation type="submission" date="2023-03" db="EMBL/GenBank/DDBJ databases">
        <title>Massive genome expansion in bonnet fungi (Mycena s.s.) driven by repeated elements and novel gene families across ecological guilds.</title>
        <authorList>
            <consortium name="Lawrence Berkeley National Laboratory"/>
            <person name="Harder C.B."/>
            <person name="Miyauchi S."/>
            <person name="Viragh M."/>
            <person name="Kuo A."/>
            <person name="Thoen E."/>
            <person name="Andreopoulos B."/>
            <person name="Lu D."/>
            <person name="Skrede I."/>
            <person name="Drula E."/>
            <person name="Henrissat B."/>
            <person name="Morin E."/>
            <person name="Kohler A."/>
            <person name="Barry K."/>
            <person name="LaButti K."/>
            <person name="Morin E."/>
            <person name="Salamov A."/>
            <person name="Lipzen A."/>
            <person name="Mereny Z."/>
            <person name="Hegedus B."/>
            <person name="Baldrian P."/>
            <person name="Stursova M."/>
            <person name="Weitz H."/>
            <person name="Taylor A."/>
            <person name="Grigoriev I.V."/>
            <person name="Nagy L.G."/>
            <person name="Martin F."/>
            <person name="Kauserud H."/>
        </authorList>
    </citation>
    <scope>NUCLEOTIDE SEQUENCE</scope>
    <source>
        <strain evidence="1">CBHHK002</strain>
    </source>
</reference>
<name>A0AAD6Z5C6_9AGAR</name>